<dbReference type="Proteomes" id="UP001642464">
    <property type="component" value="Unassembled WGS sequence"/>
</dbReference>
<feature type="region of interest" description="Disordered" evidence="1">
    <location>
        <begin position="93"/>
        <end position="131"/>
    </location>
</feature>
<accession>A0ABP0HWT5</accession>
<evidence type="ECO:0000313" key="4">
    <source>
        <dbReference type="Proteomes" id="UP001642464"/>
    </source>
</evidence>
<comment type="caution">
    <text evidence="3">The sequence shown here is derived from an EMBL/GenBank/DDBJ whole genome shotgun (WGS) entry which is preliminary data.</text>
</comment>
<feature type="non-terminal residue" evidence="3">
    <location>
        <position position="131"/>
    </location>
</feature>
<proteinExistence type="predicted"/>
<organism evidence="3 4">
    <name type="scientific">Durusdinium trenchii</name>
    <dbReference type="NCBI Taxonomy" id="1381693"/>
    <lineage>
        <taxon>Eukaryota</taxon>
        <taxon>Sar</taxon>
        <taxon>Alveolata</taxon>
        <taxon>Dinophyceae</taxon>
        <taxon>Suessiales</taxon>
        <taxon>Symbiodiniaceae</taxon>
        <taxon>Durusdinium</taxon>
    </lineage>
</organism>
<gene>
    <name evidence="3" type="ORF">SCF082_LOCUS3796</name>
</gene>
<dbReference type="EMBL" id="CAXAMM010001956">
    <property type="protein sequence ID" value="CAK8994097.1"/>
    <property type="molecule type" value="Genomic_DNA"/>
</dbReference>
<evidence type="ECO:0000313" key="3">
    <source>
        <dbReference type="EMBL" id="CAK8994097.1"/>
    </source>
</evidence>
<evidence type="ECO:0000256" key="1">
    <source>
        <dbReference type="SAM" id="MobiDB-lite"/>
    </source>
</evidence>
<sequence length="131" mass="14739">MLFMLTGSAVILEALGIPQHASAKLNLQRIPSPTSVLESFRKVAEHMRQNINDEAFDRVLLQMSCHDIKHIWFALILLSQELEVERMSAMRISMAPQSHDRDLKSKSKSPTSMDAQRPVTRGVQDGTEEAP</sequence>
<protein>
    <submittedName>
        <fullName evidence="3">Uncharacterized protein</fullName>
    </submittedName>
</protein>
<feature type="chain" id="PRO_5045076448" evidence="2">
    <location>
        <begin position="17"/>
        <end position="131"/>
    </location>
</feature>
<evidence type="ECO:0000256" key="2">
    <source>
        <dbReference type="SAM" id="SignalP"/>
    </source>
</evidence>
<keyword evidence="2" id="KW-0732">Signal</keyword>
<name>A0ABP0HWT5_9DINO</name>
<keyword evidence="4" id="KW-1185">Reference proteome</keyword>
<feature type="signal peptide" evidence="2">
    <location>
        <begin position="1"/>
        <end position="16"/>
    </location>
</feature>
<reference evidence="3 4" key="1">
    <citation type="submission" date="2024-02" db="EMBL/GenBank/DDBJ databases">
        <authorList>
            <person name="Chen Y."/>
            <person name="Shah S."/>
            <person name="Dougan E. K."/>
            <person name="Thang M."/>
            <person name="Chan C."/>
        </authorList>
    </citation>
    <scope>NUCLEOTIDE SEQUENCE [LARGE SCALE GENOMIC DNA]</scope>
</reference>